<feature type="coiled-coil region" evidence="2">
    <location>
        <begin position="151"/>
        <end position="181"/>
    </location>
</feature>
<evidence type="ECO:0000256" key="1">
    <source>
        <dbReference type="PROSITE-ProRule" id="PRU00024"/>
    </source>
</evidence>
<dbReference type="SUPFAM" id="SSF57845">
    <property type="entry name" value="B-box zinc-binding domain"/>
    <property type="match status" value="1"/>
</dbReference>
<evidence type="ECO:0000313" key="4">
    <source>
        <dbReference type="EMBL" id="KAK7492582.1"/>
    </source>
</evidence>
<keyword evidence="1" id="KW-0863">Zinc-finger</keyword>
<dbReference type="InterPro" id="IPR047153">
    <property type="entry name" value="TRIM45/56/19-like"/>
</dbReference>
<keyword evidence="2" id="KW-0175">Coiled coil</keyword>
<evidence type="ECO:0000259" key="3">
    <source>
        <dbReference type="PROSITE" id="PS50119"/>
    </source>
</evidence>
<gene>
    <name evidence="4" type="ORF">BaRGS_00016248</name>
</gene>
<organism evidence="4 5">
    <name type="scientific">Batillaria attramentaria</name>
    <dbReference type="NCBI Taxonomy" id="370345"/>
    <lineage>
        <taxon>Eukaryota</taxon>
        <taxon>Metazoa</taxon>
        <taxon>Spiralia</taxon>
        <taxon>Lophotrochozoa</taxon>
        <taxon>Mollusca</taxon>
        <taxon>Gastropoda</taxon>
        <taxon>Caenogastropoda</taxon>
        <taxon>Sorbeoconcha</taxon>
        <taxon>Cerithioidea</taxon>
        <taxon>Batillariidae</taxon>
        <taxon>Batillaria</taxon>
    </lineage>
</organism>
<dbReference type="CDD" id="cd19757">
    <property type="entry name" value="Bbox1"/>
    <property type="match status" value="1"/>
</dbReference>
<keyword evidence="5" id="KW-1185">Reference proteome</keyword>
<dbReference type="PROSITE" id="PS50119">
    <property type="entry name" value="ZF_BBOX"/>
    <property type="match status" value="1"/>
</dbReference>
<name>A0ABD0L0L7_9CAEN</name>
<reference evidence="4 5" key="1">
    <citation type="journal article" date="2023" name="Sci. Data">
        <title>Genome assembly of the Korean intertidal mud-creeper Batillaria attramentaria.</title>
        <authorList>
            <person name="Patra A.K."/>
            <person name="Ho P.T."/>
            <person name="Jun S."/>
            <person name="Lee S.J."/>
            <person name="Kim Y."/>
            <person name="Won Y.J."/>
        </authorList>
    </citation>
    <scope>NUCLEOTIDE SEQUENCE [LARGE SCALE GENOMIC DNA]</scope>
    <source>
        <strain evidence="4">Wonlab-2016</strain>
    </source>
</reference>
<feature type="non-terminal residue" evidence="4">
    <location>
        <position position="1"/>
    </location>
</feature>
<dbReference type="PANTHER" id="PTHR25462:SF296">
    <property type="entry name" value="MEIOTIC P26, ISOFORM F"/>
    <property type="match status" value="1"/>
</dbReference>
<dbReference type="EMBL" id="JACVVK020000102">
    <property type="protein sequence ID" value="KAK7492582.1"/>
    <property type="molecule type" value="Genomic_DNA"/>
</dbReference>
<dbReference type="Gene3D" id="3.30.160.60">
    <property type="entry name" value="Classic Zinc Finger"/>
    <property type="match status" value="1"/>
</dbReference>
<feature type="domain" description="B box-type" evidence="3">
    <location>
        <begin position="81"/>
        <end position="122"/>
    </location>
</feature>
<proteinExistence type="predicted"/>
<comment type="caution">
    <text evidence="4">The sequence shown here is derived from an EMBL/GenBank/DDBJ whole genome shotgun (WGS) entry which is preliminary data.</text>
</comment>
<protein>
    <recommendedName>
        <fullName evidence="3">B box-type domain-containing protein</fullName>
    </recommendedName>
</protein>
<evidence type="ECO:0000313" key="5">
    <source>
        <dbReference type="Proteomes" id="UP001519460"/>
    </source>
</evidence>
<dbReference type="AlphaFoldDB" id="A0ABD0L0L7"/>
<keyword evidence="1" id="KW-0862">Zinc</keyword>
<keyword evidence="1" id="KW-0479">Metal-binding</keyword>
<accession>A0ABD0L0L7</accession>
<dbReference type="Proteomes" id="UP001519460">
    <property type="component" value="Unassembled WGS sequence"/>
</dbReference>
<sequence length="602" mass="66864">TNFYIEEDLDNEPTHTKLCEVCDEQREATHKCLQCKQKYCGPCRRGHDAYTFGRTHTVISLQTDTDDPENPKGKSQGVAHSVEEKCLKHPKHELILYCTSCKTNICIQCKLTSHEGHPTEDLADAGAKVKARVQDKLERMKEEKTVLDSVLATTELECSRLQELEKKTKEEMETRVKLLTQWSRPAVESVQSAILTLISRLRAHTQHVQDQHAAVVAQCDHVTRVLDSDVDADIVSLEAQMTEMTVDRKEMLQLQEIVKKEASGIMCKHNPSAVNPADVLAFVGVLEKGSQSSHDQSVGANMSGTNTTAASGMLATSVPNTASDVKPGPRVIVYSTDTKSIIHSICPTSQYRVWVQYEAGAVQVTVLYDEHGKKLERRNNTNLSGRPITILEDITIYSHPSKYHKLVWIQPGGGGGEIDIKERVGIWPCCKGVYDGVCMVELTRKQQGSSFPSSLGYRVVSFDSLKPFKWNVKASIGTVDGSVCDISANRGFIAAVIRTVSKSSLSVYKMVDSVSKRDSTYSPGKDLEPSDACFCLIDGREMLLVTVDDNTVHVLDHTDGCRFVRYLDTGPLTLHNPRYLATDYHHRVWIGCHGGKVILVYL</sequence>
<evidence type="ECO:0000256" key="2">
    <source>
        <dbReference type="SAM" id="Coils"/>
    </source>
</evidence>
<dbReference type="Pfam" id="PF00643">
    <property type="entry name" value="zf-B_box"/>
    <property type="match status" value="1"/>
</dbReference>
<dbReference type="InterPro" id="IPR000315">
    <property type="entry name" value="Znf_B-box"/>
</dbReference>
<dbReference type="GO" id="GO:0008270">
    <property type="term" value="F:zinc ion binding"/>
    <property type="evidence" value="ECO:0007669"/>
    <property type="project" value="UniProtKB-KW"/>
</dbReference>
<dbReference type="SMART" id="SM00336">
    <property type="entry name" value="BBOX"/>
    <property type="match status" value="2"/>
</dbReference>
<dbReference type="PANTHER" id="PTHR25462">
    <property type="entry name" value="BONUS, ISOFORM C-RELATED"/>
    <property type="match status" value="1"/>
</dbReference>